<dbReference type="GO" id="GO:0042609">
    <property type="term" value="F:CD4 receptor binding"/>
    <property type="evidence" value="ECO:0007669"/>
    <property type="project" value="TreeGrafter"/>
</dbReference>
<dbReference type="Ensembl" id="ENSXCOT00000010418.1">
    <property type="protein sequence ID" value="ENSXCOP00000010295.1"/>
    <property type="gene ID" value="ENSXCOG00000007805.1"/>
</dbReference>
<dbReference type="InterPro" id="IPR013783">
    <property type="entry name" value="Ig-like_fold"/>
</dbReference>
<proteinExistence type="predicted"/>
<dbReference type="InterPro" id="IPR007110">
    <property type="entry name" value="Ig-like_dom"/>
</dbReference>
<dbReference type="Pfam" id="PF13895">
    <property type="entry name" value="Ig_2"/>
    <property type="match status" value="1"/>
</dbReference>
<dbReference type="Gene3D" id="2.60.40.10">
    <property type="entry name" value="Immunoglobulins"/>
    <property type="match status" value="6"/>
</dbReference>
<dbReference type="Pfam" id="PF08205">
    <property type="entry name" value="C2-set_2"/>
    <property type="match status" value="1"/>
</dbReference>
<dbReference type="PANTHER" id="PTHR46958:SF1">
    <property type="entry name" value="B-CELL RECEPTOR CD22"/>
    <property type="match status" value="1"/>
</dbReference>
<dbReference type="InterPro" id="IPR003598">
    <property type="entry name" value="Ig_sub2"/>
</dbReference>
<dbReference type="InterPro" id="IPR003599">
    <property type="entry name" value="Ig_sub"/>
</dbReference>
<feature type="domain" description="Ig-like" evidence="4">
    <location>
        <begin position="177"/>
        <end position="245"/>
    </location>
</feature>
<protein>
    <recommendedName>
        <fullName evidence="4">Ig-like domain-containing protein</fullName>
    </recommendedName>
</protein>
<dbReference type="InterPro" id="IPR013162">
    <property type="entry name" value="CD80_C2-set"/>
</dbReference>
<comment type="subcellular location">
    <subcellularLocation>
        <location evidence="1">Membrane</location>
        <topology evidence="1">Single-pass membrane protein</topology>
    </subcellularLocation>
</comment>
<dbReference type="PANTHER" id="PTHR46958">
    <property type="entry name" value="B-CELL RECEPTOR CD22"/>
    <property type="match status" value="1"/>
</dbReference>
<dbReference type="GO" id="GO:0030888">
    <property type="term" value="P:regulation of B cell proliferation"/>
    <property type="evidence" value="ECO:0007669"/>
    <property type="project" value="TreeGrafter"/>
</dbReference>
<dbReference type="PROSITE" id="PS50835">
    <property type="entry name" value="IG_LIKE"/>
    <property type="match status" value="6"/>
</dbReference>
<dbReference type="GO" id="GO:0055037">
    <property type="term" value="C:recycling endosome"/>
    <property type="evidence" value="ECO:0007669"/>
    <property type="project" value="TreeGrafter"/>
</dbReference>
<evidence type="ECO:0000313" key="5">
    <source>
        <dbReference type="Ensembl" id="ENSXCOP00000010295.1"/>
    </source>
</evidence>
<dbReference type="SMART" id="SM00408">
    <property type="entry name" value="IGc2"/>
    <property type="match status" value="5"/>
</dbReference>
<dbReference type="GO" id="GO:0009897">
    <property type="term" value="C:external side of plasma membrane"/>
    <property type="evidence" value="ECO:0007669"/>
    <property type="project" value="TreeGrafter"/>
</dbReference>
<accession>A0A3B5LI54</accession>
<evidence type="ECO:0000256" key="1">
    <source>
        <dbReference type="ARBA" id="ARBA00004167"/>
    </source>
</evidence>
<dbReference type="Pfam" id="PF13927">
    <property type="entry name" value="Ig_3"/>
    <property type="match status" value="4"/>
</dbReference>
<evidence type="ECO:0000313" key="6">
    <source>
        <dbReference type="Proteomes" id="UP000261380"/>
    </source>
</evidence>
<dbReference type="SUPFAM" id="SSF48726">
    <property type="entry name" value="Immunoglobulin"/>
    <property type="match status" value="6"/>
</dbReference>
<dbReference type="GO" id="GO:0070062">
    <property type="term" value="C:extracellular exosome"/>
    <property type="evidence" value="ECO:0007669"/>
    <property type="project" value="TreeGrafter"/>
</dbReference>
<dbReference type="AlphaFoldDB" id="A0A3B5LI54"/>
<dbReference type="CDD" id="cd00096">
    <property type="entry name" value="Ig"/>
    <property type="match status" value="1"/>
</dbReference>
<evidence type="ECO:0000259" key="4">
    <source>
        <dbReference type="PROSITE" id="PS50835"/>
    </source>
</evidence>
<dbReference type="Proteomes" id="UP000261380">
    <property type="component" value="Unplaced"/>
</dbReference>
<keyword evidence="2" id="KW-0472">Membrane</keyword>
<keyword evidence="6" id="KW-1185">Reference proteome</keyword>
<feature type="domain" description="Ig-like" evidence="4">
    <location>
        <begin position="339"/>
        <end position="416"/>
    </location>
</feature>
<sequence>MITAKAGLCVVIPCSFTTPDGFIPKSILVPFKCKINNNISTCFYLSTMLSSDLNLRPSLMIPPLTEGQQATLTCTAPGLCSGSPPIITWMWRGKIEEDYIITGSTTALKTEDLTGVTQRHSSTLTFKPSAKHHDTNLTCKVSFTGDITTEETVSLNVKCKSLKYILVSFLTRYYADITEGDKIKLVCYVKRSNPQPTEFTWYKDNYVWSRKEYVFSSIKPEDSGTYKCIAKNSVGSGRSNPLKLNVQCEFYSFNCTLILKVNSFIRFTCDTKANPEPWFSWYRYKQSDPTNWTPLNIEKDLTLKGVKRTDEGCYICNASNRVGRGESSQPKCIQVLFKEGQSVTITCNAESFPLSTFELKKSLPDLSSSERFFSQPANDQNSFTHTFNVTSTHAGLYTCIASNSEGSNSSNQRKLEVEYAPKDVRVEPKPGENVKENESFSLTCTAHSNPLITQFKWIRRNNSKNDITVSTEKTFTVHSSKPSDSGLYICEVQNVIGSGKSQVKINIKYSPKNLTVSASPSGSVLENSNVVLTCNSNANPAEQNYTWYRADEGQETVIGTGKILNIKVSTDKKIFFCKAVNEIGEGRSELRHIDVWCMYKSYHFCIFALLTLKNRFSSSGLLTNNAIVMFFFTMMSDRRLLLNESSGKKSEDLVYARVNWSRKMKAKKPENDANMKLTGNSFSEEEKFERGDMLFLSSALEMGSLYAEVKTRNVKVNMLSLNS</sequence>
<name>A0A3B5LI54_9TELE</name>
<evidence type="ECO:0000256" key="3">
    <source>
        <dbReference type="ARBA" id="ARBA00023157"/>
    </source>
</evidence>
<dbReference type="SMART" id="SM00409">
    <property type="entry name" value="IG"/>
    <property type="match status" value="6"/>
</dbReference>
<feature type="domain" description="Ig-like" evidence="4">
    <location>
        <begin position="511"/>
        <end position="594"/>
    </location>
</feature>
<dbReference type="GO" id="GO:0005769">
    <property type="term" value="C:early endosome"/>
    <property type="evidence" value="ECO:0007669"/>
    <property type="project" value="TreeGrafter"/>
</dbReference>
<feature type="domain" description="Ig-like" evidence="4">
    <location>
        <begin position="57"/>
        <end position="154"/>
    </location>
</feature>
<reference evidence="5" key="1">
    <citation type="submission" date="2025-08" db="UniProtKB">
        <authorList>
            <consortium name="Ensembl"/>
        </authorList>
    </citation>
    <scope>IDENTIFICATION</scope>
</reference>
<dbReference type="GO" id="GO:0033691">
    <property type="term" value="F:sialic acid binding"/>
    <property type="evidence" value="ECO:0007669"/>
    <property type="project" value="TreeGrafter"/>
</dbReference>
<dbReference type="InterPro" id="IPR036179">
    <property type="entry name" value="Ig-like_dom_sf"/>
</dbReference>
<dbReference type="GeneTree" id="ENSGT01150000286924"/>
<dbReference type="GO" id="GO:0019903">
    <property type="term" value="F:protein phosphatase binding"/>
    <property type="evidence" value="ECO:0007669"/>
    <property type="project" value="TreeGrafter"/>
</dbReference>
<dbReference type="GO" id="GO:0050859">
    <property type="term" value="P:negative regulation of B cell receptor signaling pathway"/>
    <property type="evidence" value="ECO:0007669"/>
    <property type="project" value="TreeGrafter"/>
</dbReference>
<organism evidence="5 6">
    <name type="scientific">Xiphophorus couchianus</name>
    <name type="common">Monterrey platyfish</name>
    <dbReference type="NCBI Taxonomy" id="32473"/>
    <lineage>
        <taxon>Eukaryota</taxon>
        <taxon>Metazoa</taxon>
        <taxon>Chordata</taxon>
        <taxon>Craniata</taxon>
        <taxon>Vertebrata</taxon>
        <taxon>Euteleostomi</taxon>
        <taxon>Actinopterygii</taxon>
        <taxon>Neopterygii</taxon>
        <taxon>Teleostei</taxon>
        <taxon>Neoteleostei</taxon>
        <taxon>Acanthomorphata</taxon>
        <taxon>Ovalentaria</taxon>
        <taxon>Atherinomorphae</taxon>
        <taxon>Cyprinodontiformes</taxon>
        <taxon>Poeciliidae</taxon>
        <taxon>Poeciliinae</taxon>
        <taxon>Xiphophorus</taxon>
    </lineage>
</organism>
<keyword evidence="3" id="KW-1015">Disulfide bond</keyword>
<dbReference type="GO" id="GO:0042113">
    <property type="term" value="P:B cell activation"/>
    <property type="evidence" value="ECO:0007669"/>
    <property type="project" value="TreeGrafter"/>
</dbReference>
<evidence type="ECO:0000256" key="2">
    <source>
        <dbReference type="ARBA" id="ARBA00023136"/>
    </source>
</evidence>
<feature type="domain" description="Ig-like" evidence="4">
    <location>
        <begin position="421"/>
        <end position="506"/>
    </location>
</feature>
<feature type="domain" description="Ig-like" evidence="4">
    <location>
        <begin position="265"/>
        <end position="334"/>
    </location>
</feature>
<reference evidence="5" key="2">
    <citation type="submission" date="2025-09" db="UniProtKB">
        <authorList>
            <consortium name="Ensembl"/>
        </authorList>
    </citation>
    <scope>IDENTIFICATION</scope>
</reference>